<dbReference type="EMBL" id="JAINUY010000006">
    <property type="protein sequence ID" value="MBZ4036691.1"/>
    <property type="molecule type" value="Genomic_DNA"/>
</dbReference>
<feature type="domain" description="HTH cro/C1-type" evidence="2">
    <location>
        <begin position="16"/>
        <end position="70"/>
    </location>
</feature>
<evidence type="ECO:0000313" key="3">
    <source>
        <dbReference type="EMBL" id="MBZ4036691.1"/>
    </source>
</evidence>
<dbReference type="InterPro" id="IPR050807">
    <property type="entry name" value="TransReg_Diox_bact_type"/>
</dbReference>
<name>A0A9X1HD89_9FLAO</name>
<gene>
    <name evidence="3" type="ORF">K6T82_18115</name>
</gene>
<protein>
    <submittedName>
        <fullName evidence="3">Helix-turn-helix domain-containing protein</fullName>
    </submittedName>
</protein>
<evidence type="ECO:0000313" key="4">
    <source>
        <dbReference type="Proteomes" id="UP001139366"/>
    </source>
</evidence>
<dbReference type="SMART" id="SM00530">
    <property type="entry name" value="HTH_XRE"/>
    <property type="match status" value="1"/>
</dbReference>
<dbReference type="SUPFAM" id="SSF47413">
    <property type="entry name" value="lambda repressor-like DNA-binding domains"/>
    <property type="match status" value="1"/>
</dbReference>
<keyword evidence="4" id="KW-1185">Reference proteome</keyword>
<dbReference type="Proteomes" id="UP001139366">
    <property type="component" value="Unassembled WGS sequence"/>
</dbReference>
<dbReference type="GO" id="GO:0003677">
    <property type="term" value="F:DNA binding"/>
    <property type="evidence" value="ECO:0007669"/>
    <property type="project" value="UniProtKB-KW"/>
</dbReference>
<dbReference type="RefSeq" id="WP_223708769.1">
    <property type="nucleotide sequence ID" value="NZ_JAINUY010000006.1"/>
</dbReference>
<organism evidence="3 4">
    <name type="scientific">Flavobacterium potami</name>
    <dbReference type="NCBI Taxonomy" id="2872310"/>
    <lineage>
        <taxon>Bacteria</taxon>
        <taxon>Pseudomonadati</taxon>
        <taxon>Bacteroidota</taxon>
        <taxon>Flavobacteriia</taxon>
        <taxon>Flavobacteriales</taxon>
        <taxon>Flavobacteriaceae</taxon>
        <taxon>Flavobacterium</taxon>
    </lineage>
</organism>
<dbReference type="GO" id="GO:0005829">
    <property type="term" value="C:cytosol"/>
    <property type="evidence" value="ECO:0007669"/>
    <property type="project" value="TreeGrafter"/>
</dbReference>
<proteinExistence type="predicted"/>
<evidence type="ECO:0000256" key="1">
    <source>
        <dbReference type="ARBA" id="ARBA00023125"/>
    </source>
</evidence>
<dbReference type="AlphaFoldDB" id="A0A9X1HD89"/>
<accession>A0A9X1HD89</accession>
<dbReference type="PANTHER" id="PTHR46797:SF1">
    <property type="entry name" value="METHYLPHOSPHONATE SYNTHASE"/>
    <property type="match status" value="1"/>
</dbReference>
<reference evidence="3 4" key="1">
    <citation type="journal article" date="2023" name="Antonie Van Leeuwenhoek">
        <title>Flavobacterium potami sp. nov., a multi-metal resistance genes harbouring bacterium isolated from shallow river silt.</title>
        <authorList>
            <person name="Li S."/>
            <person name="Mao S."/>
            <person name="Mu W."/>
            <person name="Guo B."/>
            <person name="Li C."/>
            <person name="Zhu Q."/>
            <person name="Hou X."/>
            <person name="Zhao Y."/>
            <person name="Wei S."/>
            <person name="Liu H."/>
            <person name="Liu A."/>
        </authorList>
    </citation>
    <scope>NUCLEOTIDE SEQUENCE [LARGE SCALE GENOMIC DNA]</scope>
    <source>
        <strain evidence="3 4">17A</strain>
    </source>
</reference>
<dbReference type="CDD" id="cd00093">
    <property type="entry name" value="HTH_XRE"/>
    <property type="match status" value="1"/>
</dbReference>
<dbReference type="Pfam" id="PF01381">
    <property type="entry name" value="HTH_3"/>
    <property type="match status" value="1"/>
</dbReference>
<dbReference type="InterPro" id="IPR010982">
    <property type="entry name" value="Lambda_DNA-bd_dom_sf"/>
</dbReference>
<evidence type="ECO:0000259" key="2">
    <source>
        <dbReference type="PROSITE" id="PS50943"/>
    </source>
</evidence>
<keyword evidence="1" id="KW-0238">DNA-binding</keyword>
<dbReference type="InterPro" id="IPR001387">
    <property type="entry name" value="Cro/C1-type_HTH"/>
</dbReference>
<dbReference type="PROSITE" id="PS50943">
    <property type="entry name" value="HTH_CROC1"/>
    <property type="match status" value="1"/>
</dbReference>
<sequence>MRDKDKEYLQNFGANLKKIREDKGFTQAQLAIDSDLDISYISRIENGRISPSLIYITHIADALGVDMKQLISFNK</sequence>
<dbReference type="GO" id="GO:0003700">
    <property type="term" value="F:DNA-binding transcription factor activity"/>
    <property type="evidence" value="ECO:0007669"/>
    <property type="project" value="TreeGrafter"/>
</dbReference>
<dbReference type="PANTHER" id="PTHR46797">
    <property type="entry name" value="HTH-TYPE TRANSCRIPTIONAL REGULATOR"/>
    <property type="match status" value="1"/>
</dbReference>
<dbReference type="Gene3D" id="1.10.260.40">
    <property type="entry name" value="lambda repressor-like DNA-binding domains"/>
    <property type="match status" value="1"/>
</dbReference>
<comment type="caution">
    <text evidence="3">The sequence shown here is derived from an EMBL/GenBank/DDBJ whole genome shotgun (WGS) entry which is preliminary data.</text>
</comment>